<gene>
    <name evidence="2" type="ORF">QM480_04825</name>
</gene>
<feature type="chain" id="PRO_5045646811" evidence="1">
    <location>
        <begin position="24"/>
        <end position="267"/>
    </location>
</feature>
<comment type="caution">
    <text evidence="2">The sequence shown here is derived from an EMBL/GenBank/DDBJ whole genome shotgun (WGS) entry which is preliminary data.</text>
</comment>
<dbReference type="PROSITE" id="PS51257">
    <property type="entry name" value="PROKAR_LIPOPROTEIN"/>
    <property type="match status" value="1"/>
</dbReference>
<keyword evidence="3" id="KW-1185">Reference proteome</keyword>
<accession>A0ABT6YJM3</accession>
<dbReference type="EMBL" id="JASHID010000003">
    <property type="protein sequence ID" value="MDI9863634.1"/>
    <property type="molecule type" value="Genomic_DNA"/>
</dbReference>
<keyword evidence="1" id="KW-0732">Signal</keyword>
<sequence length="267" mass="29815">MNTLLKTGALLSVLFMASCKQKAQDQQTTIDSTIAQVKVDSTNMFPKETDYKIKVQMSGTFHEGQVPLDSDKKSWMGIFQTERGIELKKTSISLEKVHDEIIDEQPEAKTGIQINIPQKDICLLLIEAQPYLEDHVIAPLTLPRIEFYPNDVAEFEYLGVKYKLFAVGKKEVSKDDPNQILVTDYTLTISFTKDGKDYNNVLIRQPHFDSKIPTIQFAGDIDGDGILDLMLDAATYYNDINSTLYLSKIATGMQGLTIAGGFTASVD</sequence>
<dbReference type="RefSeq" id="WP_283368906.1">
    <property type="nucleotide sequence ID" value="NZ_JASHID010000003.1"/>
</dbReference>
<evidence type="ECO:0000313" key="3">
    <source>
        <dbReference type="Proteomes" id="UP001236569"/>
    </source>
</evidence>
<evidence type="ECO:0000313" key="2">
    <source>
        <dbReference type="EMBL" id="MDI9863634.1"/>
    </source>
</evidence>
<feature type="signal peptide" evidence="1">
    <location>
        <begin position="1"/>
        <end position="23"/>
    </location>
</feature>
<protein>
    <submittedName>
        <fullName evidence="2">Uncharacterized protein</fullName>
    </submittedName>
</protein>
<proteinExistence type="predicted"/>
<organism evidence="2 3">
    <name type="scientific">Flectobacillus longus</name>
    <dbReference type="NCBI Taxonomy" id="2984207"/>
    <lineage>
        <taxon>Bacteria</taxon>
        <taxon>Pseudomonadati</taxon>
        <taxon>Bacteroidota</taxon>
        <taxon>Cytophagia</taxon>
        <taxon>Cytophagales</taxon>
        <taxon>Flectobacillaceae</taxon>
        <taxon>Flectobacillus</taxon>
    </lineage>
</organism>
<reference evidence="2 3" key="1">
    <citation type="submission" date="2023-05" db="EMBL/GenBank/DDBJ databases">
        <title>Novel species of genus Flectobacillus isolated from stream in China.</title>
        <authorList>
            <person name="Lu H."/>
        </authorList>
    </citation>
    <scope>NUCLEOTIDE SEQUENCE [LARGE SCALE GENOMIC DNA]</scope>
    <source>
        <strain evidence="2 3">DC10W</strain>
    </source>
</reference>
<dbReference type="Proteomes" id="UP001236569">
    <property type="component" value="Unassembled WGS sequence"/>
</dbReference>
<evidence type="ECO:0000256" key="1">
    <source>
        <dbReference type="SAM" id="SignalP"/>
    </source>
</evidence>
<name>A0ABT6YJM3_9BACT</name>